<feature type="domain" description="Methanogenesis regulatory protein FilR1 middle" evidence="1">
    <location>
        <begin position="125"/>
        <end position="253"/>
    </location>
</feature>
<organism evidence="3 4">
    <name type="scientific">Natrarchaeobaculum aegyptiacum</name>
    <dbReference type="NCBI Taxonomy" id="745377"/>
    <lineage>
        <taxon>Archaea</taxon>
        <taxon>Methanobacteriati</taxon>
        <taxon>Methanobacteriota</taxon>
        <taxon>Stenosarchaea group</taxon>
        <taxon>Halobacteria</taxon>
        <taxon>Halobacteriales</taxon>
        <taxon>Natrialbaceae</taxon>
        <taxon>Natrarchaeobaculum</taxon>
    </lineage>
</organism>
<name>A0A2Z2HT25_9EURY</name>
<dbReference type="Gene3D" id="1.10.10.10">
    <property type="entry name" value="Winged helix-like DNA-binding domain superfamily/Winged helix DNA-binding domain"/>
    <property type="match status" value="1"/>
</dbReference>
<dbReference type="AlphaFoldDB" id="A0A2Z2HT25"/>
<dbReference type="Pfam" id="PF08350">
    <property type="entry name" value="FilR1_middle"/>
    <property type="match status" value="1"/>
</dbReference>
<dbReference type="EMBL" id="CP019893">
    <property type="protein sequence ID" value="ARS90339.1"/>
    <property type="molecule type" value="Genomic_DNA"/>
</dbReference>
<dbReference type="InterPro" id="IPR013561">
    <property type="entry name" value="FilR1_middle_dom"/>
</dbReference>
<proteinExistence type="predicted"/>
<dbReference type="RefSeq" id="WP_086888713.1">
    <property type="nucleotide sequence ID" value="NZ_CP019893.1"/>
</dbReference>
<feature type="domain" description="HVO-A0261-like N-terminal" evidence="2">
    <location>
        <begin position="6"/>
        <end position="90"/>
    </location>
</feature>
<evidence type="ECO:0000313" key="4">
    <source>
        <dbReference type="Proteomes" id="UP000250088"/>
    </source>
</evidence>
<dbReference type="SUPFAM" id="SSF46785">
    <property type="entry name" value="Winged helix' DNA-binding domain"/>
    <property type="match status" value="1"/>
</dbReference>
<evidence type="ECO:0000259" key="1">
    <source>
        <dbReference type="Pfam" id="PF08350"/>
    </source>
</evidence>
<protein>
    <submittedName>
        <fullName evidence="3">ArsR family transcriptional regulator</fullName>
    </submittedName>
</protein>
<gene>
    <name evidence="3" type="ORF">B1756_11795</name>
</gene>
<dbReference type="KEGG" id="naj:B1756_11795"/>
<dbReference type="InterPro" id="IPR036388">
    <property type="entry name" value="WH-like_DNA-bd_sf"/>
</dbReference>
<sequence length="267" mass="29150">MDAALEEIEFLARSPNRVEVLRLCAAGPSTRSELADETGVSQATLGRILGDFADRSWITRDGSQYEATVTGRLVAAAVSDLLAALETERRLRDVVEYLPTDGPAADLDPRHLADATITTPSRTRPGAPLNRLLEFLPDAETVRTVSHAFNEQTLDVVETQTAAGEQTFTGVFTYEAIDALRRDDELRGRLEQLLGHESAAVSVVEAVPVAVMTVDDVVYVLLRDDEGILRGSIDTDDPDVRMWAEDLIDEYVAEARELSPADIVDGE</sequence>
<keyword evidence="4" id="KW-1185">Reference proteome</keyword>
<dbReference type="InterPro" id="IPR057527">
    <property type="entry name" value="HVO_A0261-like_N"/>
</dbReference>
<evidence type="ECO:0000313" key="3">
    <source>
        <dbReference type="EMBL" id="ARS90339.1"/>
    </source>
</evidence>
<reference evidence="4" key="1">
    <citation type="submission" date="2017-02" db="EMBL/GenBank/DDBJ databases">
        <title>Natronthermophilus aegyptiacus gen. nov.,sp. nov., an aerobic, extremely halophilic alkalithermophilic archaeon isolated from the athalassohaline Wadi An Natrun, Egypt.</title>
        <authorList>
            <person name="Zhao B."/>
        </authorList>
    </citation>
    <scope>NUCLEOTIDE SEQUENCE [LARGE SCALE GENOMIC DNA]</scope>
    <source>
        <strain evidence="4">JW/NM-HA 15</strain>
    </source>
</reference>
<dbReference type="Proteomes" id="UP000250088">
    <property type="component" value="Chromosome"/>
</dbReference>
<dbReference type="Pfam" id="PF25213">
    <property type="entry name" value="HVO_A0261_N"/>
    <property type="match status" value="1"/>
</dbReference>
<evidence type="ECO:0000259" key="2">
    <source>
        <dbReference type="Pfam" id="PF25213"/>
    </source>
</evidence>
<dbReference type="InterPro" id="IPR036390">
    <property type="entry name" value="WH_DNA-bd_sf"/>
</dbReference>
<dbReference type="OrthoDB" id="330490at2157"/>
<dbReference type="GeneID" id="32894770"/>
<accession>A0A2Z2HT25</accession>